<evidence type="ECO:0000313" key="3">
    <source>
        <dbReference type="Proteomes" id="UP000199668"/>
    </source>
</evidence>
<gene>
    <name evidence="2" type="ORF">SAMN04488054_10696</name>
</gene>
<name>A0A1I4L1R2_9BACI</name>
<keyword evidence="3" id="KW-1185">Reference proteome</keyword>
<organism evidence="2 3">
    <name type="scientific">Salibacterium qingdaonense</name>
    <dbReference type="NCBI Taxonomy" id="266892"/>
    <lineage>
        <taxon>Bacteria</taxon>
        <taxon>Bacillati</taxon>
        <taxon>Bacillota</taxon>
        <taxon>Bacilli</taxon>
        <taxon>Bacillales</taxon>
        <taxon>Bacillaceae</taxon>
    </lineage>
</organism>
<dbReference type="PROSITE" id="PS51482">
    <property type="entry name" value="DEGV"/>
    <property type="match status" value="1"/>
</dbReference>
<proteinExistence type="predicted"/>
<evidence type="ECO:0000256" key="1">
    <source>
        <dbReference type="ARBA" id="ARBA00023121"/>
    </source>
</evidence>
<dbReference type="Pfam" id="PF02645">
    <property type="entry name" value="DegV"/>
    <property type="match status" value="1"/>
</dbReference>
<dbReference type="AlphaFoldDB" id="A0A1I4L1R2"/>
<keyword evidence="1" id="KW-0446">Lipid-binding</keyword>
<dbReference type="PANTHER" id="PTHR33434:SF2">
    <property type="entry name" value="FATTY ACID-BINDING PROTEIN TM_1468"/>
    <property type="match status" value="1"/>
</dbReference>
<reference evidence="2 3" key="1">
    <citation type="submission" date="2016-10" db="EMBL/GenBank/DDBJ databases">
        <authorList>
            <person name="de Groot N.N."/>
        </authorList>
    </citation>
    <scope>NUCLEOTIDE SEQUENCE [LARGE SCALE GENOMIC DNA]</scope>
    <source>
        <strain evidence="2 3">CGMCC 1.6134</strain>
    </source>
</reference>
<dbReference type="Gene3D" id="3.30.1180.10">
    <property type="match status" value="1"/>
</dbReference>
<dbReference type="InterPro" id="IPR043168">
    <property type="entry name" value="DegV_C"/>
</dbReference>
<dbReference type="SUPFAM" id="SSF82549">
    <property type="entry name" value="DAK1/DegV-like"/>
    <property type="match status" value="1"/>
</dbReference>
<dbReference type="Proteomes" id="UP000199668">
    <property type="component" value="Unassembled WGS sequence"/>
</dbReference>
<dbReference type="PANTHER" id="PTHR33434">
    <property type="entry name" value="DEGV DOMAIN-CONTAINING PROTEIN DR_1986-RELATED"/>
    <property type="match status" value="1"/>
</dbReference>
<dbReference type="GO" id="GO:0008289">
    <property type="term" value="F:lipid binding"/>
    <property type="evidence" value="ECO:0007669"/>
    <property type="project" value="UniProtKB-KW"/>
</dbReference>
<dbReference type="EMBL" id="FOTY01000006">
    <property type="protein sequence ID" value="SFL84597.1"/>
    <property type="molecule type" value="Genomic_DNA"/>
</dbReference>
<dbReference type="Gene3D" id="3.40.50.10170">
    <property type="match status" value="1"/>
</dbReference>
<sequence>MTSTAIVTDSTAYLPKEKAEKNGITVLPLHVIFDGQAFQEEVELSTEAFYEKLRTTSNMPTTSQPAPGLFIETFETLVRQYDAVIVITLSSGISGTFQTASAAGEEVEGLDVYVFDSEISCMPQGYFALEAAAMSRAGEHPETILKRLDKMKQRTRAYFIVDDLNHLHRGGRLNGAQALVGSLLQIKPILHFDDRLIVPFEKVRTEKKAWNRVLQLFDEDARSGEPVRATVIHANRPEKAEELREHLAETYPNVEVDTGWFGPVIGTHLGEGGLGIGWCRLPSESCLLSQ</sequence>
<dbReference type="STRING" id="266892.SAMN04488054_10696"/>
<dbReference type="InterPro" id="IPR003797">
    <property type="entry name" value="DegV"/>
</dbReference>
<evidence type="ECO:0000313" key="2">
    <source>
        <dbReference type="EMBL" id="SFL84597.1"/>
    </source>
</evidence>
<dbReference type="InterPro" id="IPR050270">
    <property type="entry name" value="DegV_domain_contain"/>
</dbReference>
<dbReference type="NCBIfam" id="TIGR00762">
    <property type="entry name" value="DegV"/>
    <property type="match status" value="1"/>
</dbReference>
<dbReference type="OrthoDB" id="9775494at2"/>
<protein>
    <submittedName>
        <fullName evidence="2">EDD domain protein, DegV family</fullName>
    </submittedName>
</protein>
<accession>A0A1I4L1R2</accession>